<dbReference type="GO" id="GO:0005829">
    <property type="term" value="C:cytosol"/>
    <property type="evidence" value="ECO:0007669"/>
    <property type="project" value="TreeGrafter"/>
</dbReference>
<evidence type="ECO:0000313" key="11">
    <source>
        <dbReference type="EMBL" id="VEF41703.1"/>
    </source>
</evidence>
<dbReference type="GO" id="GO:0008237">
    <property type="term" value="F:metallopeptidase activity"/>
    <property type="evidence" value="ECO:0007669"/>
    <property type="project" value="UniProtKB-KW"/>
</dbReference>
<keyword evidence="11" id="KW-0031">Aminopeptidase</keyword>
<dbReference type="PROSITE" id="PS00758">
    <property type="entry name" value="ARGE_DAPE_CPG2_1"/>
    <property type="match status" value="1"/>
</dbReference>
<evidence type="ECO:0000256" key="9">
    <source>
        <dbReference type="PIRSR" id="PIRSR037215-2"/>
    </source>
</evidence>
<evidence type="ECO:0000313" key="12">
    <source>
        <dbReference type="Proteomes" id="UP000272690"/>
    </source>
</evidence>
<feature type="binding site" evidence="9">
    <location>
        <position position="146"/>
    </location>
    <ligand>
        <name>Zn(2+)</name>
        <dbReference type="ChEBI" id="CHEBI:29105"/>
        <label>1</label>
    </ligand>
</feature>
<evidence type="ECO:0000256" key="7">
    <source>
        <dbReference type="NCBIfam" id="TIGR01882"/>
    </source>
</evidence>
<dbReference type="CDD" id="cd03892">
    <property type="entry name" value="M20_peptT"/>
    <property type="match status" value="1"/>
</dbReference>
<dbReference type="Pfam" id="PF01546">
    <property type="entry name" value="Peptidase_M20"/>
    <property type="match status" value="1"/>
</dbReference>
<dbReference type="GO" id="GO:0006518">
    <property type="term" value="P:peptide metabolic process"/>
    <property type="evidence" value="ECO:0007669"/>
    <property type="project" value="InterPro"/>
</dbReference>
<keyword evidence="5 9" id="KW-0862">Zinc</keyword>
<dbReference type="PIRSF" id="PIRSF037215">
    <property type="entry name" value="Peptidase_M20B"/>
    <property type="match status" value="1"/>
</dbReference>
<evidence type="ECO:0000256" key="8">
    <source>
        <dbReference type="PIRSR" id="PIRSR037215-1"/>
    </source>
</evidence>
<dbReference type="Proteomes" id="UP000272690">
    <property type="component" value="Chromosome"/>
</dbReference>
<dbReference type="NCBIfam" id="NF003976">
    <property type="entry name" value="PRK05469.1"/>
    <property type="match status" value="1"/>
</dbReference>
<dbReference type="InterPro" id="IPR036264">
    <property type="entry name" value="Bact_exopeptidase_dim_dom"/>
</dbReference>
<dbReference type="OrthoDB" id="9804934at2"/>
<keyword evidence="2" id="KW-0645">Protease</keyword>
<dbReference type="Pfam" id="PF07687">
    <property type="entry name" value="M20_dimer"/>
    <property type="match status" value="1"/>
</dbReference>
<sequence>MQDLLSKEPVLERFFNYVDYDTQSKLGAKNSPSSSGQLTLAKHLQQELVALGLQDIVLSKHCVLTAFLPSNVDLNAPTIGLISHLDTSPDCSGKNVQPEVIENYRGGDIALGIGEEFISPVYYPFLHQLIGKTLIVADGNTLLGADNKSGIAEIMTALYRLKTENLPHCNIRVAFTPDEEIGLGMQFFPFDDFPCDWAYTIDGGAVGELEYENFNAASAKVTFHGRNIHTGSAKNKMINALALACEFQQSFPQAETPENTEQREGFFHLNHFSGDIEKAELHYLIRDFDGAEFEKRKQFIRNLVDQFNQQKHLPKLIELELTDSYKNMYEAVKQVPQSIALADLAMKQCGITPNHKLIRGGTDGAWLAEKGLACPNIFTGGYNFHSKHELITLEGMKDAVNVIVKVVELATQKSFS</sequence>
<comment type="similarity">
    <text evidence="1">Belongs to the peptidase M20B family.</text>
</comment>
<feature type="binding site" evidence="9">
    <location>
        <position position="385"/>
    </location>
    <ligand>
        <name>Zn(2+)</name>
        <dbReference type="ChEBI" id="CHEBI:29105"/>
        <label>2</label>
    </ligand>
</feature>
<dbReference type="InterPro" id="IPR011650">
    <property type="entry name" value="Peptidase_M20_dimer"/>
</dbReference>
<keyword evidence="4 11" id="KW-0378">Hydrolase</keyword>
<feature type="binding site" evidence="9">
    <location>
        <position position="84"/>
    </location>
    <ligand>
        <name>Zn(2+)</name>
        <dbReference type="ChEBI" id="CHEBI:29105"/>
        <label>1</label>
    </ligand>
</feature>
<dbReference type="Gene3D" id="3.30.70.360">
    <property type="match status" value="1"/>
</dbReference>
<feature type="binding site" evidence="9">
    <location>
        <position position="146"/>
    </location>
    <ligand>
        <name>Zn(2+)</name>
        <dbReference type="ChEBI" id="CHEBI:29105"/>
        <label>2</label>
    </ligand>
</feature>
<evidence type="ECO:0000256" key="6">
    <source>
        <dbReference type="ARBA" id="ARBA00023049"/>
    </source>
</evidence>
<evidence type="ECO:0000256" key="5">
    <source>
        <dbReference type="ARBA" id="ARBA00022833"/>
    </source>
</evidence>
<accession>A0A448F7S4</accession>
<dbReference type="PANTHER" id="PTHR42994">
    <property type="entry name" value="PEPTIDASE T"/>
    <property type="match status" value="1"/>
</dbReference>
<dbReference type="GeneID" id="49635015"/>
<feature type="active site" evidence="8">
    <location>
        <position position="86"/>
    </location>
</feature>
<proteinExistence type="inferred from homology"/>
<dbReference type="InterPro" id="IPR010161">
    <property type="entry name" value="Peptidase_M20B"/>
</dbReference>
<feature type="domain" description="Peptidase M20 dimerisation" evidence="10">
    <location>
        <begin position="211"/>
        <end position="307"/>
    </location>
</feature>
<feature type="active site" description="Proton acceptor" evidence="8">
    <location>
        <position position="179"/>
    </location>
</feature>
<dbReference type="AlphaFoldDB" id="A0A448F7S4"/>
<evidence type="ECO:0000259" key="10">
    <source>
        <dbReference type="Pfam" id="PF07687"/>
    </source>
</evidence>
<evidence type="ECO:0000256" key="1">
    <source>
        <dbReference type="ARBA" id="ARBA00009692"/>
    </source>
</evidence>
<organism evidence="11 12">
    <name type="scientific">Aggregatibacter aphrophilus ATCC 33389</name>
    <dbReference type="NCBI Taxonomy" id="985008"/>
    <lineage>
        <taxon>Bacteria</taxon>
        <taxon>Pseudomonadati</taxon>
        <taxon>Pseudomonadota</taxon>
        <taxon>Gammaproteobacteria</taxon>
        <taxon>Pasteurellales</taxon>
        <taxon>Pasteurellaceae</taxon>
        <taxon>Aggregatibacter</taxon>
    </lineage>
</organism>
<gene>
    <name evidence="11" type="primary">pepT</name>
    <name evidence="11" type="ORF">NCTC5906_00591</name>
</gene>
<dbReference type="SUPFAM" id="SSF53187">
    <property type="entry name" value="Zn-dependent exopeptidases"/>
    <property type="match status" value="1"/>
</dbReference>
<dbReference type="EMBL" id="LR134327">
    <property type="protein sequence ID" value="VEF41703.1"/>
    <property type="molecule type" value="Genomic_DNA"/>
</dbReference>
<keyword evidence="3 9" id="KW-0479">Metal-binding</keyword>
<keyword evidence="6" id="KW-0482">Metalloprotease</keyword>
<dbReference type="GO" id="GO:0045148">
    <property type="term" value="F:tripeptide aminopeptidase activity"/>
    <property type="evidence" value="ECO:0007669"/>
    <property type="project" value="UniProtKB-UniRule"/>
</dbReference>
<dbReference type="InterPro" id="IPR001261">
    <property type="entry name" value="ArgE/DapE_CS"/>
</dbReference>
<feature type="binding site" evidence="9">
    <location>
        <position position="202"/>
    </location>
    <ligand>
        <name>Zn(2+)</name>
        <dbReference type="ChEBI" id="CHEBI:29105"/>
        <label>1</label>
    </ligand>
</feature>
<evidence type="ECO:0000256" key="4">
    <source>
        <dbReference type="ARBA" id="ARBA00022801"/>
    </source>
</evidence>
<dbReference type="EC" id="3.4.11.4" evidence="7"/>
<evidence type="ECO:0000256" key="2">
    <source>
        <dbReference type="ARBA" id="ARBA00022670"/>
    </source>
</evidence>
<name>A0A448F7S4_AGGAP</name>
<dbReference type="GO" id="GO:0008270">
    <property type="term" value="F:zinc ion binding"/>
    <property type="evidence" value="ECO:0007669"/>
    <property type="project" value="InterPro"/>
</dbReference>
<comment type="cofactor">
    <cofactor evidence="9">
        <name>Zn(2+)</name>
        <dbReference type="ChEBI" id="CHEBI:29105"/>
    </cofactor>
    <text evidence="9">Binds 2 Zn(2+) ions per subunit.</text>
</comment>
<dbReference type="SUPFAM" id="SSF55031">
    <property type="entry name" value="Bacterial exopeptidase dimerisation domain"/>
    <property type="match status" value="1"/>
</dbReference>
<feature type="binding site" evidence="9">
    <location>
        <position position="180"/>
    </location>
    <ligand>
        <name>Zn(2+)</name>
        <dbReference type="ChEBI" id="CHEBI:29105"/>
        <label>2</label>
    </ligand>
</feature>
<reference evidence="11 12" key="1">
    <citation type="submission" date="2018-12" db="EMBL/GenBank/DDBJ databases">
        <authorList>
            <consortium name="Pathogen Informatics"/>
        </authorList>
    </citation>
    <scope>NUCLEOTIDE SEQUENCE [LARGE SCALE GENOMIC DNA]</scope>
    <source>
        <strain evidence="11 12">NCTC5906</strain>
    </source>
</reference>
<protein>
    <recommendedName>
        <fullName evidence="7">Peptidase T</fullName>
        <ecNumber evidence="7">3.4.11.4</ecNumber>
    </recommendedName>
</protein>
<dbReference type="NCBIfam" id="NF009920">
    <property type="entry name" value="PRK13381.1"/>
    <property type="match status" value="1"/>
</dbReference>
<evidence type="ECO:0000256" key="3">
    <source>
        <dbReference type="ARBA" id="ARBA00022723"/>
    </source>
</evidence>
<dbReference type="GO" id="GO:0006508">
    <property type="term" value="P:proteolysis"/>
    <property type="evidence" value="ECO:0007669"/>
    <property type="project" value="UniProtKB-UniRule"/>
</dbReference>
<dbReference type="InterPro" id="IPR002933">
    <property type="entry name" value="Peptidase_M20"/>
</dbReference>
<dbReference type="PROSITE" id="PS00759">
    <property type="entry name" value="ARGE_DAPE_CPG2_2"/>
    <property type="match status" value="1"/>
</dbReference>
<dbReference type="Gene3D" id="3.40.630.10">
    <property type="entry name" value="Zn peptidases"/>
    <property type="match status" value="1"/>
</dbReference>
<dbReference type="NCBIfam" id="TIGR01882">
    <property type="entry name" value="peptidase-T"/>
    <property type="match status" value="1"/>
</dbReference>
<dbReference type="PANTHER" id="PTHR42994:SF1">
    <property type="entry name" value="PEPTIDASE T"/>
    <property type="match status" value="1"/>
</dbReference>
<dbReference type="RefSeq" id="WP_050332761.1">
    <property type="nucleotide sequence ID" value="NZ_AEWB02000014.1"/>
</dbReference>